<proteinExistence type="predicted"/>
<name>A0A926E3Z0_9FIRM</name>
<dbReference type="RefSeq" id="WP_249296115.1">
    <property type="nucleotide sequence ID" value="NZ_JACRSV010000004.1"/>
</dbReference>
<evidence type="ECO:0000313" key="3">
    <source>
        <dbReference type="EMBL" id="MBC8560826.1"/>
    </source>
</evidence>
<dbReference type="PANTHER" id="PTHR30404:SF0">
    <property type="entry name" value="N-ACETYLMURAMOYL-L-ALANINE AMIDASE AMIC"/>
    <property type="match status" value="1"/>
</dbReference>
<keyword evidence="4" id="KW-1185">Reference proteome</keyword>
<dbReference type="AlphaFoldDB" id="A0A926E3Z0"/>
<evidence type="ECO:0000259" key="2">
    <source>
        <dbReference type="SMART" id="SM00646"/>
    </source>
</evidence>
<dbReference type="PANTHER" id="PTHR30404">
    <property type="entry name" value="N-ACETYLMURAMOYL-L-ALANINE AMIDASE"/>
    <property type="match status" value="1"/>
</dbReference>
<feature type="domain" description="MurNAc-LAA" evidence="2">
    <location>
        <begin position="117"/>
        <end position="231"/>
    </location>
</feature>
<gene>
    <name evidence="3" type="ORF">H8710_12200</name>
</gene>
<dbReference type="GO" id="GO:0008745">
    <property type="term" value="F:N-acetylmuramoyl-L-alanine amidase activity"/>
    <property type="evidence" value="ECO:0007669"/>
    <property type="project" value="InterPro"/>
</dbReference>
<dbReference type="InterPro" id="IPR002508">
    <property type="entry name" value="MurNAc-LAA_cat"/>
</dbReference>
<accession>A0A926E3Z0</accession>
<evidence type="ECO:0000313" key="4">
    <source>
        <dbReference type="Proteomes" id="UP000610760"/>
    </source>
</evidence>
<protein>
    <submittedName>
        <fullName evidence="3">N-acetylmuramoyl-L-alanine amidase</fullName>
    </submittedName>
</protein>
<dbReference type="Pfam" id="PF01520">
    <property type="entry name" value="Amidase_3"/>
    <property type="match status" value="1"/>
</dbReference>
<organism evidence="3 4">
    <name type="scientific">Fumia xinanensis</name>
    <dbReference type="NCBI Taxonomy" id="2763659"/>
    <lineage>
        <taxon>Bacteria</taxon>
        <taxon>Bacillati</taxon>
        <taxon>Bacillota</taxon>
        <taxon>Clostridia</taxon>
        <taxon>Eubacteriales</taxon>
        <taxon>Oscillospiraceae</taxon>
        <taxon>Fumia</taxon>
    </lineage>
</organism>
<dbReference type="Proteomes" id="UP000610760">
    <property type="component" value="Unassembled WGS sequence"/>
</dbReference>
<evidence type="ECO:0000256" key="1">
    <source>
        <dbReference type="ARBA" id="ARBA00022801"/>
    </source>
</evidence>
<dbReference type="SMART" id="SM00646">
    <property type="entry name" value="Ami_3"/>
    <property type="match status" value="1"/>
</dbReference>
<dbReference type="Gene3D" id="3.40.630.40">
    <property type="entry name" value="Zn-dependent exopeptidases"/>
    <property type="match status" value="1"/>
</dbReference>
<sequence>MRKSRHGGLLTVSAVLLAMVMFFVAASQVKEHLSAAGEPSQFRKVIIDPGHGGMDGGAIGTGGVIEKDINLAISLKLRSLLEIQGYEVLMTRDTDVSIYDDGIKGIGKQKKSDMYNRLKLIEKNPDAIVLSIHQNQFPQSKYHGAQMFYGKKNPLSKEIAQSIQKTFAGELQPDNTREIKPGGKDLFLLYRSENPIVLVECGFISNPEECGNLLNEEYQSKVAFVIYSGLVKELEDNQQIESEIG</sequence>
<dbReference type="InterPro" id="IPR050695">
    <property type="entry name" value="N-acetylmuramoyl_amidase_3"/>
</dbReference>
<dbReference type="CDD" id="cd02696">
    <property type="entry name" value="MurNAc-LAA"/>
    <property type="match status" value="1"/>
</dbReference>
<comment type="caution">
    <text evidence="3">The sequence shown here is derived from an EMBL/GenBank/DDBJ whole genome shotgun (WGS) entry which is preliminary data.</text>
</comment>
<dbReference type="EMBL" id="JACRSV010000004">
    <property type="protein sequence ID" value="MBC8560826.1"/>
    <property type="molecule type" value="Genomic_DNA"/>
</dbReference>
<reference evidence="3" key="1">
    <citation type="submission" date="2020-08" db="EMBL/GenBank/DDBJ databases">
        <title>Genome public.</title>
        <authorList>
            <person name="Liu C."/>
            <person name="Sun Q."/>
        </authorList>
    </citation>
    <scope>NUCLEOTIDE SEQUENCE</scope>
    <source>
        <strain evidence="3">NSJ-33</strain>
    </source>
</reference>
<dbReference type="GO" id="GO:0009253">
    <property type="term" value="P:peptidoglycan catabolic process"/>
    <property type="evidence" value="ECO:0007669"/>
    <property type="project" value="InterPro"/>
</dbReference>
<keyword evidence="1" id="KW-0378">Hydrolase</keyword>
<dbReference type="GO" id="GO:0030288">
    <property type="term" value="C:outer membrane-bounded periplasmic space"/>
    <property type="evidence" value="ECO:0007669"/>
    <property type="project" value="TreeGrafter"/>
</dbReference>
<dbReference type="SUPFAM" id="SSF53187">
    <property type="entry name" value="Zn-dependent exopeptidases"/>
    <property type="match status" value="1"/>
</dbReference>